<feature type="compositionally biased region" description="Low complexity" evidence="9">
    <location>
        <begin position="198"/>
        <end position="208"/>
    </location>
</feature>
<dbReference type="EMBL" id="BMKV01000002">
    <property type="protein sequence ID" value="GGI79633.1"/>
    <property type="molecule type" value="Genomic_DNA"/>
</dbReference>
<dbReference type="NCBIfam" id="TIGR00125">
    <property type="entry name" value="cyt_tran_rel"/>
    <property type="match status" value="1"/>
</dbReference>
<dbReference type="SUPFAM" id="SSF53613">
    <property type="entry name" value="Ribokinase-like"/>
    <property type="match status" value="1"/>
</dbReference>
<feature type="region of interest" description="Disordered" evidence="9">
    <location>
        <begin position="184"/>
        <end position="215"/>
    </location>
</feature>
<keyword evidence="7" id="KW-0119">Carbohydrate metabolism</keyword>
<keyword evidence="13" id="KW-1185">Reference proteome</keyword>
<evidence type="ECO:0000313" key="13">
    <source>
        <dbReference type="Proteomes" id="UP000658754"/>
    </source>
</evidence>
<evidence type="ECO:0000259" key="11">
    <source>
        <dbReference type="Pfam" id="PF01467"/>
    </source>
</evidence>
<dbReference type="InterPro" id="IPR011914">
    <property type="entry name" value="RfaE_dom_II"/>
</dbReference>
<protein>
    <recommendedName>
        <fullName evidence="1">D-glycero-beta-D-manno-heptose 1-phosphate adenylyltransferase</fullName>
        <ecNumber evidence="1">2.7.7.70</ecNumber>
    </recommendedName>
</protein>
<keyword evidence="4" id="KW-0547">Nucleotide-binding</keyword>
<evidence type="ECO:0000256" key="7">
    <source>
        <dbReference type="ARBA" id="ARBA00023277"/>
    </source>
</evidence>
<feature type="domain" description="Cytidyltransferase-like" evidence="11">
    <location>
        <begin position="357"/>
        <end position="447"/>
    </location>
</feature>
<evidence type="ECO:0000313" key="12">
    <source>
        <dbReference type="EMBL" id="GGI79633.1"/>
    </source>
</evidence>
<dbReference type="Proteomes" id="UP000658754">
    <property type="component" value="Unassembled WGS sequence"/>
</dbReference>
<gene>
    <name evidence="12" type="ORF">GCM10007175_16060</name>
</gene>
<keyword evidence="2" id="KW-0808">Transferase</keyword>
<dbReference type="InterPro" id="IPR014729">
    <property type="entry name" value="Rossmann-like_a/b/a_fold"/>
</dbReference>
<dbReference type="Pfam" id="PF01467">
    <property type="entry name" value="CTP_transf_like"/>
    <property type="match status" value="1"/>
</dbReference>
<dbReference type="InterPro" id="IPR029056">
    <property type="entry name" value="Ribokinase-like"/>
</dbReference>
<comment type="caution">
    <text evidence="12">The sequence shown here is derived from an EMBL/GenBank/DDBJ whole genome shotgun (WGS) entry which is preliminary data.</text>
</comment>
<evidence type="ECO:0000256" key="8">
    <source>
        <dbReference type="ARBA" id="ARBA00047428"/>
    </source>
</evidence>
<evidence type="ECO:0000259" key="10">
    <source>
        <dbReference type="Pfam" id="PF00294"/>
    </source>
</evidence>
<keyword evidence="3" id="KW-0548">Nucleotidyltransferase</keyword>
<evidence type="ECO:0000256" key="9">
    <source>
        <dbReference type="SAM" id="MobiDB-lite"/>
    </source>
</evidence>
<evidence type="ECO:0000256" key="2">
    <source>
        <dbReference type="ARBA" id="ARBA00022679"/>
    </source>
</evidence>
<evidence type="ECO:0000256" key="6">
    <source>
        <dbReference type="ARBA" id="ARBA00023268"/>
    </source>
</evidence>
<comment type="catalytic activity">
    <reaction evidence="8">
        <text>D-glycero-beta-D-manno-heptose 1-phosphate + ATP + H(+) = ADP-D-glycero-beta-D-manno-heptose + diphosphate</text>
        <dbReference type="Rhea" id="RHEA:27465"/>
        <dbReference type="ChEBI" id="CHEBI:15378"/>
        <dbReference type="ChEBI" id="CHEBI:30616"/>
        <dbReference type="ChEBI" id="CHEBI:33019"/>
        <dbReference type="ChEBI" id="CHEBI:59967"/>
        <dbReference type="ChEBI" id="CHEBI:61593"/>
        <dbReference type="EC" id="2.7.7.70"/>
    </reaction>
</comment>
<feature type="domain" description="Carbohydrate kinase PfkB" evidence="10">
    <location>
        <begin position="1"/>
        <end position="297"/>
    </location>
</feature>
<keyword evidence="6" id="KW-0511">Multifunctional enzyme</keyword>
<dbReference type="Gene3D" id="3.40.1190.20">
    <property type="match status" value="1"/>
</dbReference>
<proteinExistence type="predicted"/>
<dbReference type="Pfam" id="PF00294">
    <property type="entry name" value="PfkB"/>
    <property type="match status" value="1"/>
</dbReference>
<evidence type="ECO:0000256" key="1">
    <source>
        <dbReference type="ARBA" id="ARBA00012519"/>
    </source>
</evidence>
<dbReference type="SUPFAM" id="SSF52374">
    <property type="entry name" value="Nucleotidylyl transferase"/>
    <property type="match status" value="1"/>
</dbReference>
<reference evidence="13" key="1">
    <citation type="journal article" date="2019" name="Int. J. Syst. Evol. Microbiol.">
        <title>The Global Catalogue of Microorganisms (GCM) 10K type strain sequencing project: providing services to taxonomists for standard genome sequencing and annotation.</title>
        <authorList>
            <consortium name="The Broad Institute Genomics Platform"/>
            <consortium name="The Broad Institute Genome Sequencing Center for Infectious Disease"/>
            <person name="Wu L."/>
            <person name="Ma J."/>
        </authorList>
    </citation>
    <scope>NUCLEOTIDE SEQUENCE [LARGE SCALE GENOMIC DNA]</scope>
    <source>
        <strain evidence="13">CGMCC 1.3601</strain>
    </source>
</reference>
<feature type="region of interest" description="Disordered" evidence="9">
    <location>
        <begin position="310"/>
        <end position="338"/>
    </location>
</feature>
<accession>A0ABQ2CDX0</accession>
<evidence type="ECO:0000256" key="5">
    <source>
        <dbReference type="ARBA" id="ARBA00022840"/>
    </source>
</evidence>
<dbReference type="InterPro" id="IPR004821">
    <property type="entry name" value="Cyt_trans-like"/>
</dbReference>
<sequence length="487" mass="50395">MVVGDVMLDVDLSGEATRLSPDAPVPVVDVSGVKRRAGGAGLVARMLAEDGWPVTLVTVLGDDDAGRQLEAHLAGVRLVSGPSGHASPVKTRVRAGSHPVVRFDEGCGKAPIPDASPAMLRAVEQAGVIIVADYGRGLAANPQLRDLLARLAGRVPIIWDPHPSGPDPVPGVAVVTPNAAEAGKAAQAYAGSQDPVTQDPGPQDLGPQDPAPQDPAVQAGRILLEQWQSRAVLVTKGEQGAVLLRKGSGSPQAVPAPRVEAGDPCGAGDRLAASLAVHLLAGRDLGEAAGLAVHDAADFLANGGVSALPDHASSIAPAQDPRNHSAPHNQAAPRRHTREPLLLARTVREAGGTVVATGGCFDLLHAGHVRSLAAARELGDCLIVCLNSDESVRRLKGPDRPIIGQQDRAELLLALECVDAVMVFDDDTPVAVLERLRPDIWVKGGDYKGARLPEADLVEQWGGRCLTVPFHPARSTTGLADALAKVG</sequence>
<name>A0ABQ2CDX0_9MICC</name>
<evidence type="ECO:0000256" key="3">
    <source>
        <dbReference type="ARBA" id="ARBA00022695"/>
    </source>
</evidence>
<dbReference type="PANTHER" id="PTHR43793">
    <property type="entry name" value="FAD SYNTHASE"/>
    <property type="match status" value="1"/>
</dbReference>
<dbReference type="EC" id="2.7.7.70" evidence="1"/>
<dbReference type="NCBIfam" id="TIGR02199">
    <property type="entry name" value="rfaE_dom_II"/>
    <property type="match status" value="1"/>
</dbReference>
<organism evidence="12 13">
    <name type="scientific">Pseudarthrobacter scleromae</name>
    <dbReference type="NCBI Taxonomy" id="158897"/>
    <lineage>
        <taxon>Bacteria</taxon>
        <taxon>Bacillati</taxon>
        <taxon>Actinomycetota</taxon>
        <taxon>Actinomycetes</taxon>
        <taxon>Micrococcales</taxon>
        <taxon>Micrococcaceae</taxon>
        <taxon>Pseudarthrobacter</taxon>
    </lineage>
</organism>
<dbReference type="InterPro" id="IPR050385">
    <property type="entry name" value="Archaeal_FAD_synthase"/>
</dbReference>
<evidence type="ECO:0000256" key="4">
    <source>
        <dbReference type="ARBA" id="ARBA00022741"/>
    </source>
</evidence>
<dbReference type="InterPro" id="IPR011611">
    <property type="entry name" value="PfkB_dom"/>
</dbReference>
<dbReference type="Gene3D" id="3.40.50.620">
    <property type="entry name" value="HUPs"/>
    <property type="match status" value="1"/>
</dbReference>
<keyword evidence="5" id="KW-0067">ATP-binding</keyword>
<dbReference type="PANTHER" id="PTHR43793:SF2">
    <property type="entry name" value="BIFUNCTIONAL PROTEIN HLDE"/>
    <property type="match status" value="1"/>
</dbReference>